<feature type="compositionally biased region" description="Gly residues" evidence="3">
    <location>
        <begin position="793"/>
        <end position="804"/>
    </location>
</feature>
<name>A0A9P3G7Q7_9APHY</name>
<keyword evidence="1" id="KW-0479">Metal-binding</keyword>
<accession>A0A9P3G7Q7</accession>
<dbReference type="PROSITE" id="PS50048">
    <property type="entry name" value="ZN2_CY6_FUNGAL_2"/>
    <property type="match status" value="1"/>
</dbReference>
<evidence type="ECO:0000256" key="2">
    <source>
        <dbReference type="ARBA" id="ARBA00023242"/>
    </source>
</evidence>
<feature type="compositionally biased region" description="Basic and acidic residues" evidence="3">
    <location>
        <begin position="1"/>
        <end position="12"/>
    </location>
</feature>
<dbReference type="SMART" id="SM00906">
    <property type="entry name" value="Fungal_trans"/>
    <property type="match status" value="1"/>
</dbReference>
<reference evidence="5 6" key="1">
    <citation type="submission" date="2021-08" db="EMBL/GenBank/DDBJ databases">
        <title>Draft Genome Sequence of Phanerochaete sordida strain YK-624.</title>
        <authorList>
            <person name="Mori T."/>
            <person name="Dohra H."/>
            <person name="Suzuki T."/>
            <person name="Kawagishi H."/>
            <person name="Hirai H."/>
        </authorList>
    </citation>
    <scope>NUCLEOTIDE SEQUENCE [LARGE SCALE GENOMIC DNA]</scope>
    <source>
        <strain evidence="5 6">YK-624</strain>
    </source>
</reference>
<dbReference type="EMBL" id="BPQB01000014">
    <property type="protein sequence ID" value="GJE89776.1"/>
    <property type="molecule type" value="Genomic_DNA"/>
</dbReference>
<dbReference type="GO" id="GO:0000981">
    <property type="term" value="F:DNA-binding transcription factor activity, RNA polymerase II-specific"/>
    <property type="evidence" value="ECO:0007669"/>
    <property type="project" value="InterPro"/>
</dbReference>
<feature type="region of interest" description="Disordered" evidence="3">
    <location>
        <begin position="776"/>
        <end position="804"/>
    </location>
</feature>
<proteinExistence type="predicted"/>
<dbReference type="PANTHER" id="PTHR46910">
    <property type="entry name" value="TRANSCRIPTION FACTOR PDR1"/>
    <property type="match status" value="1"/>
</dbReference>
<feature type="compositionally biased region" description="Low complexity" evidence="3">
    <location>
        <begin position="98"/>
        <end position="111"/>
    </location>
</feature>
<dbReference type="Proteomes" id="UP000703269">
    <property type="component" value="Unassembled WGS sequence"/>
</dbReference>
<gene>
    <name evidence="5" type="ORF">PsYK624_058830</name>
</gene>
<dbReference type="Pfam" id="PF00172">
    <property type="entry name" value="Zn_clus"/>
    <property type="match status" value="1"/>
</dbReference>
<dbReference type="PROSITE" id="PS00463">
    <property type="entry name" value="ZN2_CY6_FUNGAL_1"/>
    <property type="match status" value="1"/>
</dbReference>
<comment type="caution">
    <text evidence="5">The sequence shown here is derived from an EMBL/GenBank/DDBJ whole genome shotgun (WGS) entry which is preliminary data.</text>
</comment>
<feature type="region of interest" description="Disordered" evidence="3">
    <location>
        <begin position="98"/>
        <end position="123"/>
    </location>
</feature>
<dbReference type="Pfam" id="PF04082">
    <property type="entry name" value="Fungal_trans"/>
    <property type="match status" value="1"/>
</dbReference>
<evidence type="ECO:0000313" key="6">
    <source>
        <dbReference type="Proteomes" id="UP000703269"/>
    </source>
</evidence>
<evidence type="ECO:0000313" key="5">
    <source>
        <dbReference type="EMBL" id="GJE89776.1"/>
    </source>
</evidence>
<keyword evidence="6" id="KW-1185">Reference proteome</keyword>
<dbReference type="InterPro" id="IPR036864">
    <property type="entry name" value="Zn2-C6_fun-type_DNA-bd_sf"/>
</dbReference>
<evidence type="ECO:0000259" key="4">
    <source>
        <dbReference type="PROSITE" id="PS50048"/>
    </source>
</evidence>
<dbReference type="InterPro" id="IPR007219">
    <property type="entry name" value="XnlR_reg_dom"/>
</dbReference>
<dbReference type="InterPro" id="IPR050987">
    <property type="entry name" value="AtrR-like"/>
</dbReference>
<evidence type="ECO:0000256" key="1">
    <source>
        <dbReference type="ARBA" id="ARBA00022723"/>
    </source>
</evidence>
<evidence type="ECO:0000256" key="3">
    <source>
        <dbReference type="SAM" id="MobiDB-lite"/>
    </source>
</evidence>
<dbReference type="GO" id="GO:0006351">
    <property type="term" value="P:DNA-templated transcription"/>
    <property type="evidence" value="ECO:0007669"/>
    <property type="project" value="InterPro"/>
</dbReference>
<feature type="domain" description="Zn(2)-C6 fungal-type" evidence="4">
    <location>
        <begin position="24"/>
        <end position="57"/>
    </location>
</feature>
<dbReference type="Gene3D" id="4.10.240.10">
    <property type="entry name" value="Zn(2)-C6 fungal-type DNA-binding domain"/>
    <property type="match status" value="1"/>
</dbReference>
<dbReference type="GO" id="GO:0003677">
    <property type="term" value="F:DNA binding"/>
    <property type="evidence" value="ECO:0007669"/>
    <property type="project" value="InterPro"/>
</dbReference>
<dbReference type="AlphaFoldDB" id="A0A9P3G7Q7"/>
<keyword evidence="2" id="KW-0539">Nucleus</keyword>
<dbReference type="SUPFAM" id="SSF57701">
    <property type="entry name" value="Zn2/Cys6 DNA-binding domain"/>
    <property type="match status" value="1"/>
</dbReference>
<dbReference type="SMART" id="SM00066">
    <property type="entry name" value="GAL4"/>
    <property type="match status" value="1"/>
</dbReference>
<protein>
    <submittedName>
        <fullName evidence="5">Zn(II)2Cys6 transcription factor</fullName>
    </submittedName>
</protein>
<sequence length="804" mass="87407">MSDNSDSEHEHAQGSVPRKRRTRACDHCRKRKVRCDGSEEDRRACSICVASGANCTYTSFAEPRKKRYVDDEYLKGLEAEVKALRLLVLELQSQLRARETSPFGGSPTSGGSPPPRPRHTSPDDAIVIKHEEPDDESFLEGFKFMDINDTKHVRFMGRSSHFPLVKAAIKMKQDLALERDHPLEGITLTRGSMMLDYRRAQFWTQLSDCVPPDAPYTDFPAPALLDTLLSAYLRLIHPTLPVLHAPTLLRAAAAGAHRTDPGFGAVVLLACALGARFADEPAALPPAAHSWQLAGWRWFDQVRANRKLMPLSTTTLVDLQIATLAAAYVGTLALPHTNYSIVGHGLRLAQDLGAHRRTTYSATPSVESELRKRAFWCLIVMDRGMCSILGRSCSIQDEDFDLDYPIDCDDEYWMTDDPRKAFKQPPGRPSMVSSFISYLKLTQIHSRALRNLYSLQGSKDLEDPTRIPQIVADLDSDLNSWEASLPAHLKFDTKRADAPFAAHAASLCAAYHALRIFIHRPFITVPRAAAAAAAFPSRAICTSAARACIQALERQAALAGPAQVYQYHVSNLFQTSIILLLHVWQGLRTGTAHDVARDFAHVRRALGVLTALELHWDCAGRFWDVLNDLLRTVEARVARTGACPPPPPAPPHANVYATPSPEPIGSAVPLVIDHGGVIAYHELPASPISCWPPASAPPAPAPAPPHESAPATLDDEACGGEAFGGEVFGAEYDGADDLDVLMGGDPALDALFAELFPDPLAYDDPLAAAAQPYFGAPGEPPASEEWTAYAPGWGAGPPGGVSGS</sequence>
<feature type="compositionally biased region" description="Basic residues" evidence="3">
    <location>
        <begin position="17"/>
        <end position="26"/>
    </location>
</feature>
<dbReference type="OrthoDB" id="4456959at2759"/>
<organism evidence="5 6">
    <name type="scientific">Phanerochaete sordida</name>
    <dbReference type="NCBI Taxonomy" id="48140"/>
    <lineage>
        <taxon>Eukaryota</taxon>
        <taxon>Fungi</taxon>
        <taxon>Dikarya</taxon>
        <taxon>Basidiomycota</taxon>
        <taxon>Agaricomycotina</taxon>
        <taxon>Agaricomycetes</taxon>
        <taxon>Polyporales</taxon>
        <taxon>Phanerochaetaceae</taxon>
        <taxon>Phanerochaete</taxon>
    </lineage>
</organism>
<dbReference type="InterPro" id="IPR001138">
    <property type="entry name" value="Zn2Cys6_DnaBD"/>
</dbReference>
<dbReference type="PANTHER" id="PTHR46910:SF38">
    <property type="entry name" value="ZN(2)-C6 FUNGAL-TYPE DOMAIN-CONTAINING PROTEIN"/>
    <property type="match status" value="1"/>
</dbReference>
<feature type="region of interest" description="Disordered" evidence="3">
    <location>
        <begin position="1"/>
        <end position="26"/>
    </location>
</feature>
<dbReference type="GO" id="GO:0008270">
    <property type="term" value="F:zinc ion binding"/>
    <property type="evidence" value="ECO:0007669"/>
    <property type="project" value="InterPro"/>
</dbReference>
<dbReference type="CDD" id="cd00067">
    <property type="entry name" value="GAL4"/>
    <property type="match status" value="1"/>
</dbReference>
<dbReference type="CDD" id="cd12148">
    <property type="entry name" value="fungal_TF_MHR"/>
    <property type="match status" value="1"/>
</dbReference>